<proteinExistence type="predicted"/>
<name>A0A4R6IMI6_9BACT</name>
<reference evidence="1 2" key="1">
    <citation type="submission" date="2019-03" db="EMBL/GenBank/DDBJ databases">
        <title>Genomic Encyclopedia of Archaeal and Bacterial Type Strains, Phase II (KMG-II): from individual species to whole genera.</title>
        <authorList>
            <person name="Goeker M."/>
        </authorList>
    </citation>
    <scope>NUCLEOTIDE SEQUENCE [LARGE SCALE GENOMIC DNA]</scope>
    <source>
        <strain evidence="1 2">DSM 28323</strain>
    </source>
</reference>
<dbReference type="EMBL" id="SNWP01000017">
    <property type="protein sequence ID" value="TDO23372.1"/>
    <property type="molecule type" value="Genomic_DNA"/>
</dbReference>
<comment type="caution">
    <text evidence="1">The sequence shown here is derived from an EMBL/GenBank/DDBJ whole genome shotgun (WGS) entry which is preliminary data.</text>
</comment>
<evidence type="ECO:0000313" key="2">
    <source>
        <dbReference type="Proteomes" id="UP000295741"/>
    </source>
</evidence>
<organism evidence="1 2">
    <name type="scientific">Sediminibacterium goheungense</name>
    <dbReference type="NCBI Taxonomy" id="1086393"/>
    <lineage>
        <taxon>Bacteria</taxon>
        <taxon>Pseudomonadati</taxon>
        <taxon>Bacteroidota</taxon>
        <taxon>Chitinophagia</taxon>
        <taxon>Chitinophagales</taxon>
        <taxon>Chitinophagaceae</taxon>
        <taxon>Sediminibacterium</taxon>
    </lineage>
</organism>
<evidence type="ECO:0000313" key="1">
    <source>
        <dbReference type="EMBL" id="TDO23372.1"/>
    </source>
</evidence>
<sequence>MSISFLSTNSGIISTPFVNIGGSAKCLSIGGSAAALGIANNGTGLFQAACQEKPPVADTTAFSLSLNVYPNPTRGSAMLRASGEFDANLFCIVRVVAMDGKVILGERVAMSKIKAGYQINGNAWAAGKYAVTVELMNKRYSLLLSKL</sequence>
<dbReference type="AlphaFoldDB" id="A0A4R6IMI6"/>
<gene>
    <name evidence="1" type="ORF">BC659_3377</name>
</gene>
<accession>A0A4R6IMI6</accession>
<keyword evidence="2" id="KW-1185">Reference proteome</keyword>
<protein>
    <submittedName>
        <fullName evidence="1">Putative secreted protein (Por secretion system target)</fullName>
    </submittedName>
</protein>
<dbReference type="Proteomes" id="UP000295741">
    <property type="component" value="Unassembled WGS sequence"/>
</dbReference>